<dbReference type="RefSeq" id="WP_243365712.1">
    <property type="nucleotide sequence ID" value="NZ_CP094348.1"/>
</dbReference>
<dbReference type="Proteomes" id="UP000830343">
    <property type="component" value="Chromosome"/>
</dbReference>
<accession>A0ABY3ZTW3</accession>
<evidence type="ECO:0000313" key="1">
    <source>
        <dbReference type="EMBL" id="UOB20344.1"/>
    </source>
</evidence>
<organism evidence="1 2">
    <name type="scientific">Macrococcus armenti</name>
    <dbReference type="NCBI Taxonomy" id="2875764"/>
    <lineage>
        <taxon>Bacteria</taxon>
        <taxon>Bacillati</taxon>
        <taxon>Bacillota</taxon>
        <taxon>Bacilli</taxon>
        <taxon>Bacillales</taxon>
        <taxon>Staphylococcaceae</taxon>
        <taxon>Macrococcus</taxon>
    </lineage>
</organism>
<gene>
    <name evidence="1" type="primary">asp3</name>
    <name evidence="1" type="ORF">MRZ06_10210</name>
</gene>
<evidence type="ECO:0000313" key="2">
    <source>
        <dbReference type="Proteomes" id="UP000830343"/>
    </source>
</evidence>
<protein>
    <submittedName>
        <fullName evidence="1">Accessory Sec system protein Asp3</fullName>
    </submittedName>
</protein>
<dbReference type="NCBIfam" id="TIGR03711">
    <property type="entry name" value="acc_sec_asp3"/>
    <property type="match status" value="1"/>
</dbReference>
<dbReference type="Pfam" id="PF15432">
    <property type="entry name" value="Sec-ASP3"/>
    <property type="match status" value="1"/>
</dbReference>
<sequence length="165" mass="19642">MNKYIIHWDNIVKSTFLYGTLLQQDKRVTFENHQIPSGIVMHEWSMKSSFYNNRTKPGLPLLKRGTTYQMKFHYNAIPETSIYFKIECYKRNGERIVTHIIKEKQFEFEYPSAAYDYKIFMMSANVNTLTFDNIEITHDEAELDCSNAIAAFNRWSEEVIDHDKY</sequence>
<name>A0ABY3ZTW3_9STAP</name>
<reference evidence="1" key="1">
    <citation type="submission" date="2022-03" db="EMBL/GenBank/DDBJ databases">
        <authorList>
            <person name="Vrbovska V."/>
            <person name="Kovarovic V."/>
            <person name="Botka T."/>
            <person name="Pantucek R."/>
        </authorList>
    </citation>
    <scope>NUCLEOTIDE SEQUENCE</scope>
    <source>
        <strain evidence="1">CCM 2609</strain>
    </source>
</reference>
<keyword evidence="2" id="KW-1185">Reference proteome</keyword>
<dbReference type="EMBL" id="CP094348">
    <property type="protein sequence ID" value="UOB20344.1"/>
    <property type="molecule type" value="Genomic_DNA"/>
</dbReference>
<reference evidence="1" key="2">
    <citation type="submission" date="2022-04" db="EMBL/GenBank/DDBJ databases">
        <title>Antimicrobial genetic elements in methicillin-resistant Macrococcus armenti.</title>
        <authorList>
            <person name="Keller J.E."/>
            <person name="Schwendener S."/>
            <person name="Pantucek R."/>
            <person name="Perreten V."/>
        </authorList>
    </citation>
    <scope>NUCLEOTIDE SEQUENCE</scope>
    <source>
        <strain evidence="1">CCM 2609</strain>
    </source>
</reference>
<dbReference type="InterPro" id="IPR022259">
    <property type="entry name" value="Acessory_Sec_prot_Asp3"/>
</dbReference>
<proteinExistence type="predicted"/>